<evidence type="ECO:0000256" key="2">
    <source>
        <dbReference type="SAM" id="MobiDB-lite"/>
    </source>
</evidence>
<feature type="region of interest" description="Disordered" evidence="2">
    <location>
        <begin position="1299"/>
        <end position="1549"/>
    </location>
</feature>
<dbReference type="GO" id="GO:0008289">
    <property type="term" value="F:lipid binding"/>
    <property type="evidence" value="ECO:0007669"/>
    <property type="project" value="TreeGrafter"/>
</dbReference>
<feature type="compositionally biased region" description="Acidic residues" evidence="2">
    <location>
        <begin position="1408"/>
        <end position="1423"/>
    </location>
</feature>
<comment type="caution">
    <text evidence="3">The sequence shown here is derived from an EMBL/GenBank/DDBJ whole genome shotgun (WGS) entry which is preliminary data.</text>
</comment>
<dbReference type="Gene3D" id="1.20.1270.60">
    <property type="entry name" value="Arfaptin homology (AH) domain/BAR domain"/>
    <property type="match status" value="1"/>
</dbReference>
<sequence>MQADNRLLTNLIKCEKEHHSALLALLVRSHTSLAALSAYASTASPPVAQALRGCIQAFAAADEGLRGYAVALEGWKEELKEVKRVEDELKAVVKDKDILVNRLIKASKQKIPTSSIQAGPAPIPHGSSPSSSSFSLPTSQPYSYTPTPHATQHINSKLAQAQRELQACETHLAGKEAELAEVRRSAIAEGMARRCRAMADAGHVWRETGEVGLSTLGELSNEDASGTNSMITAPPCFPFDYVPRRVVMFDGRCSMFDVRYSLRFLALSAPPQLPHYNPPRRTFSTHSSGSSSLAPSHSASQQRHSRSQSPFSPAYSHGSRSASPGPGTYHSINGGYQHSHPLPALPERNSWHVEDTPVRRPEPSRRPISLIDPPRAPALHRRPISSHELPPLPDEVRFDIPPPHSIGHDTNEFIPLGRPVSSTDHSGSGDRWADSSSDEGGGEYRVVENEGGVGRTWEDDVDPEILRAVERMGMVVPVKEERQRQEVLRNTPPTPPDTVSSSSPARLPDVKIIEATPQKTKGKGKKKTKRTKRDEDVGQSDQPVRRSDRGVLGRADDDTVVLAPTPTASARVPEPAPKVISSETSTKAIPSQPSARAIHSDTVPRAVSPRPASPAPASPVVAPRIASPAPRAVSPSPRDAPPAPVPAHRVASPSPVSAPRVASPEPSHIKPTSPVLAPTSTLSAPAPAPASVPQPTMLQIAHAPVPAHELSRPLSPISPVSILRTSSSAPLGDPRGNDVNPDTFPALRLAAGIQDSSSSLPPSSSSKPIANEVETLSPEGIFQTSQGVAIEEPQAPSTAYNTPRPPPSLLEAAETADSPVVLDDTPALEVPKAPLLLEVPKAASVLGSPKEATPSLLDTPKAPSTVFETPRAPPSVLDTPKAALFSPALHPESVYQTPQAIPSDIPRVPQHETPGMVQPESPRSPKSPKAQLVKPPKPTDVPKSPKAEQTGLITPMATGGSHSKSHMVASASEPLGQDRPKTKSTSKRRTVSGDDTPARKKTTKKKGHSRQTSAVESIRPGIQPRQPSAEERADLAAMLRDSDGSAPHVRFPPPSAPAASPGGTMFVASAPPPRPQPGALYLPSNGGAGGGGTTRSDVGPARGNHFDVAPSPIASAPGRNRSGSVNGGSTSFFGRVAGLFGRKKQSDGYLSSGGQAWRTRTDTNINRGRADSSSDDDHRPGNLVTVTNVNPRLVAVDNTAPGSPERNALGRKLTKADKGQTLRVGPPPESPTRTRKPSITEEQIVPAKTRKAKSRSVDGGGVSRKGSLRSNASDPQGRATLDVARKGAREPASLMAIVEGPGLVLPSELAARRTDSPGPGPRAESPAPVRPHTLAVPAATAVSPATTASPRPVRATSPMPLKSALRNRTPSPLPPARDAPSQPALAVPPTNAPAQSPRNSIAESIYETGEEDFDSATEGDDDRSDVTASGPSKPTSIPVPASTQVAHSPGAALAAFKDGLQASTSGGGSVSTAGPKSANSTRKSVRINPAPPQMSATPTATPGSELDEEPSWTPKEHKTSASSSGAWASRIGRGWEDSSDESIDEEYERVRSALATSSKHMEAMNRPLPGRR</sequence>
<dbReference type="GO" id="GO:0006897">
    <property type="term" value="P:endocytosis"/>
    <property type="evidence" value="ECO:0007669"/>
    <property type="project" value="TreeGrafter"/>
</dbReference>
<accession>A0A8H7LFV4</accession>
<name>A0A8H7LFV4_9AGAM</name>
<feature type="coiled-coil region" evidence="1">
    <location>
        <begin position="72"/>
        <end position="102"/>
    </location>
</feature>
<feature type="compositionally biased region" description="Basic and acidic residues" evidence="2">
    <location>
        <begin position="478"/>
        <end position="487"/>
    </location>
</feature>
<feature type="compositionally biased region" description="Basic and acidic residues" evidence="2">
    <location>
        <begin position="1168"/>
        <end position="1180"/>
    </location>
</feature>
<feature type="compositionally biased region" description="Low complexity" evidence="2">
    <location>
        <begin position="1118"/>
        <end position="1131"/>
    </location>
</feature>
<dbReference type="PANTHER" id="PTHR31962">
    <property type="entry name" value="SPHINGOLIPID LONG CHAIN BASE-RESPONSIVE PROTEIN PIL1"/>
    <property type="match status" value="1"/>
</dbReference>
<evidence type="ECO:0008006" key="5">
    <source>
        <dbReference type="Google" id="ProtNLM"/>
    </source>
</evidence>
<feature type="region of interest" description="Disordered" evidence="2">
    <location>
        <begin position="788"/>
        <end position="817"/>
    </location>
</feature>
<dbReference type="EMBL" id="JACYCC010000344">
    <property type="protein sequence ID" value="KAF8668348.1"/>
    <property type="molecule type" value="Genomic_DNA"/>
</dbReference>
<dbReference type="GO" id="GO:0070941">
    <property type="term" value="P:eisosome assembly"/>
    <property type="evidence" value="ECO:0007669"/>
    <property type="project" value="TreeGrafter"/>
</dbReference>
<feature type="region of interest" description="Disordered" evidence="2">
    <location>
        <begin position="271"/>
        <end position="392"/>
    </location>
</feature>
<gene>
    <name evidence="3" type="ORF">RHS04_09033</name>
</gene>
<feature type="compositionally biased region" description="Acidic residues" evidence="2">
    <location>
        <begin position="1537"/>
        <end position="1547"/>
    </location>
</feature>
<dbReference type="InterPro" id="IPR028245">
    <property type="entry name" value="PIL1/LSP1"/>
</dbReference>
<dbReference type="InterPro" id="IPR027267">
    <property type="entry name" value="AH/BAR_dom_sf"/>
</dbReference>
<reference evidence="3" key="1">
    <citation type="submission" date="2020-09" db="EMBL/GenBank/DDBJ databases">
        <title>Comparative genome analyses of four rice-infecting Rhizoctonia solani isolates reveal extensive enrichment of homogalacturonan modification genes.</title>
        <authorList>
            <person name="Lee D.-Y."/>
            <person name="Jeon J."/>
            <person name="Kim K.-T."/>
            <person name="Cheong K."/>
            <person name="Song H."/>
            <person name="Choi G."/>
            <person name="Ko J."/>
            <person name="Opiyo S.O."/>
            <person name="Zuo S."/>
            <person name="Madhav S."/>
            <person name="Lee Y.-H."/>
            <person name="Wang G.-L."/>
        </authorList>
    </citation>
    <scope>NUCLEOTIDE SEQUENCE</scope>
    <source>
        <strain evidence="3">AG1-IA YN-7</strain>
    </source>
</reference>
<protein>
    <recommendedName>
        <fullName evidence="5">Proteophosphoglycan ppg4</fullName>
    </recommendedName>
</protein>
<feature type="compositionally biased region" description="Basic residues" evidence="2">
    <location>
        <begin position="520"/>
        <end position="531"/>
    </location>
</feature>
<feature type="compositionally biased region" description="Basic and acidic residues" evidence="2">
    <location>
        <begin position="543"/>
        <end position="557"/>
    </location>
</feature>
<keyword evidence="1" id="KW-0175">Coiled coil</keyword>
<feature type="region of interest" description="Disordered" evidence="2">
    <location>
        <begin position="114"/>
        <end position="150"/>
    </location>
</feature>
<feature type="compositionally biased region" description="Low complexity" evidence="2">
    <location>
        <begin position="756"/>
        <end position="766"/>
    </location>
</feature>
<proteinExistence type="predicted"/>
<dbReference type="Proteomes" id="UP000650582">
    <property type="component" value="Unassembled WGS sequence"/>
</dbReference>
<evidence type="ECO:0000256" key="1">
    <source>
        <dbReference type="SAM" id="Coils"/>
    </source>
</evidence>
<dbReference type="GO" id="GO:0036286">
    <property type="term" value="C:eisosome filament"/>
    <property type="evidence" value="ECO:0007669"/>
    <property type="project" value="TreeGrafter"/>
</dbReference>
<feature type="compositionally biased region" description="Low complexity" evidence="2">
    <location>
        <begin position="618"/>
        <end position="637"/>
    </location>
</feature>
<evidence type="ECO:0000313" key="3">
    <source>
        <dbReference type="EMBL" id="KAF8668348.1"/>
    </source>
</evidence>
<feature type="compositionally biased region" description="Basic residues" evidence="2">
    <location>
        <begin position="999"/>
        <end position="1009"/>
    </location>
</feature>
<feature type="compositionally biased region" description="Low complexity" evidence="2">
    <location>
        <begin position="1335"/>
        <end position="1350"/>
    </location>
</feature>
<feature type="region of interest" description="Disordered" evidence="2">
    <location>
        <begin position="845"/>
        <end position="1287"/>
    </location>
</feature>
<feature type="compositionally biased region" description="Polar residues" evidence="2">
    <location>
        <begin position="1392"/>
        <end position="1402"/>
    </location>
</feature>
<feature type="compositionally biased region" description="Polar residues" evidence="2">
    <location>
        <begin position="1426"/>
        <end position="1446"/>
    </location>
</feature>
<feature type="compositionally biased region" description="Low complexity" evidence="2">
    <location>
        <begin position="124"/>
        <end position="148"/>
    </location>
</feature>
<feature type="region of interest" description="Disordered" evidence="2">
    <location>
        <begin position="477"/>
        <end position="693"/>
    </location>
</feature>
<organism evidence="3 4">
    <name type="scientific">Rhizoctonia solani</name>
    <dbReference type="NCBI Taxonomy" id="456999"/>
    <lineage>
        <taxon>Eukaryota</taxon>
        <taxon>Fungi</taxon>
        <taxon>Dikarya</taxon>
        <taxon>Basidiomycota</taxon>
        <taxon>Agaricomycotina</taxon>
        <taxon>Agaricomycetes</taxon>
        <taxon>Cantharellales</taxon>
        <taxon>Ceratobasidiaceae</taxon>
        <taxon>Rhizoctonia</taxon>
    </lineage>
</organism>
<dbReference type="PANTHER" id="PTHR31962:SF1">
    <property type="entry name" value="SPHINGOLIPID LONG CHAIN BASE-RESPONSIVE PROTEIN PIL1"/>
    <property type="match status" value="1"/>
</dbReference>
<evidence type="ECO:0000313" key="4">
    <source>
        <dbReference type="Proteomes" id="UP000650582"/>
    </source>
</evidence>
<feature type="compositionally biased region" description="Polar residues" evidence="2">
    <location>
        <begin position="581"/>
        <end position="594"/>
    </location>
</feature>
<feature type="compositionally biased region" description="Low complexity" evidence="2">
    <location>
        <begin position="284"/>
        <end position="310"/>
    </location>
</feature>
<feature type="region of interest" description="Disordered" evidence="2">
    <location>
        <begin position="419"/>
        <end position="446"/>
    </location>
</feature>
<feature type="compositionally biased region" description="Low complexity" evidence="2">
    <location>
        <begin position="646"/>
        <end position="666"/>
    </location>
</feature>
<feature type="region of interest" description="Disordered" evidence="2">
    <location>
        <begin position="724"/>
        <end position="771"/>
    </location>
</feature>
<dbReference type="GO" id="GO:0005886">
    <property type="term" value="C:plasma membrane"/>
    <property type="evidence" value="ECO:0007669"/>
    <property type="project" value="TreeGrafter"/>
</dbReference>
<feature type="compositionally biased region" description="Basic and acidic residues" evidence="2">
    <location>
        <begin position="349"/>
        <end position="365"/>
    </location>
</feature>